<protein>
    <submittedName>
        <fullName evidence="2">Uncharacterized protein</fullName>
    </submittedName>
</protein>
<feature type="chain" id="PRO_5019220603" evidence="1">
    <location>
        <begin position="22"/>
        <end position="232"/>
    </location>
</feature>
<accession>A0A409X4G9</accession>
<evidence type="ECO:0000313" key="2">
    <source>
        <dbReference type="EMBL" id="PPQ85642.1"/>
    </source>
</evidence>
<feature type="signal peptide" evidence="1">
    <location>
        <begin position="1"/>
        <end position="21"/>
    </location>
</feature>
<gene>
    <name evidence="2" type="ORF">CVT25_012764</name>
</gene>
<keyword evidence="3" id="KW-1185">Reference proteome</keyword>
<proteinExistence type="predicted"/>
<dbReference type="Proteomes" id="UP000283269">
    <property type="component" value="Unassembled WGS sequence"/>
</dbReference>
<dbReference type="InParanoid" id="A0A409X4G9"/>
<dbReference type="AlphaFoldDB" id="A0A409X4G9"/>
<organism evidence="2 3">
    <name type="scientific">Psilocybe cyanescens</name>
    <dbReference type="NCBI Taxonomy" id="93625"/>
    <lineage>
        <taxon>Eukaryota</taxon>
        <taxon>Fungi</taxon>
        <taxon>Dikarya</taxon>
        <taxon>Basidiomycota</taxon>
        <taxon>Agaricomycotina</taxon>
        <taxon>Agaricomycetes</taxon>
        <taxon>Agaricomycetidae</taxon>
        <taxon>Agaricales</taxon>
        <taxon>Agaricineae</taxon>
        <taxon>Strophariaceae</taxon>
        <taxon>Psilocybe</taxon>
    </lineage>
</organism>
<dbReference type="EMBL" id="NHYD01002664">
    <property type="protein sequence ID" value="PPQ85642.1"/>
    <property type="molecule type" value="Genomic_DNA"/>
</dbReference>
<evidence type="ECO:0000313" key="3">
    <source>
        <dbReference type="Proteomes" id="UP000283269"/>
    </source>
</evidence>
<keyword evidence="1" id="KW-0732">Signal</keyword>
<comment type="caution">
    <text evidence="2">The sequence shown here is derived from an EMBL/GenBank/DDBJ whole genome shotgun (WGS) entry which is preliminary data.</text>
</comment>
<name>A0A409X4G9_PSICY</name>
<reference evidence="2 3" key="1">
    <citation type="journal article" date="2018" name="Evol. Lett.">
        <title>Horizontal gene cluster transfer increased hallucinogenic mushroom diversity.</title>
        <authorList>
            <person name="Reynolds H.T."/>
            <person name="Vijayakumar V."/>
            <person name="Gluck-Thaler E."/>
            <person name="Korotkin H.B."/>
            <person name="Matheny P.B."/>
            <person name="Slot J.C."/>
        </authorList>
    </citation>
    <scope>NUCLEOTIDE SEQUENCE [LARGE SCALE GENOMIC DNA]</scope>
    <source>
        <strain evidence="2 3">2631</strain>
    </source>
</reference>
<sequence>MVQFTTSTIVLFLLVAPVIQAASFSFDDDVEDLALREFSDELVFRRGHHHLPKIHLPHINGKKILDGLKKYGPKIGKAVFKLAKMILREDVDEPYLAARDVDGAQDLYELLARSPKGTLKKLLKTIKKMKKYVKAGVKLAQSLQGAVGGSVGDFVPRDLDGDWEYELVARAFEESKVSARNLYFQLAVLERSLMEVVYEEREDQDVYTRYHASDLETTIGRDYNAFGLEDLD</sequence>
<dbReference type="OrthoDB" id="10536626at2759"/>
<evidence type="ECO:0000256" key="1">
    <source>
        <dbReference type="SAM" id="SignalP"/>
    </source>
</evidence>